<evidence type="ECO:0000313" key="7">
    <source>
        <dbReference type="Proteomes" id="UP001434883"/>
    </source>
</evidence>
<dbReference type="SMART" id="SM01153">
    <property type="entry name" value="DUF1693"/>
    <property type="match status" value="1"/>
</dbReference>
<accession>A0ABV0RD13</accession>
<feature type="region of interest" description="Disordered" evidence="5">
    <location>
        <begin position="1"/>
        <end position="69"/>
    </location>
</feature>
<comment type="caution">
    <text evidence="6">The sequence shown here is derived from an EMBL/GenBank/DDBJ whole genome shotgun (WGS) entry which is preliminary data.</text>
</comment>
<gene>
    <name evidence="6" type="primary">TENT5C_2</name>
    <name evidence="6" type="ORF">XENOCAPTIV_021642</name>
</gene>
<sequence length="160" mass="18433">METALRSGRPRERKQEREDSFHSSFQHHAPPGQRPNELARRIEPNRSLRQHSNRASSMSEKKSNQRFHSLNTEQVEVLHQVLSEVVPIHGRGNFPTLELRPRDIIIAVRARLQKQGITVRDVRLNGSTASHVLVRDNGMSYKDLDIIFGVELPSQEEFQV</sequence>
<dbReference type="PANTHER" id="PTHR12974:SF30">
    <property type="entry name" value="TERMINAL NUCLEOTIDYLTRANSFERASE 5D"/>
    <property type="match status" value="1"/>
</dbReference>
<evidence type="ECO:0000256" key="3">
    <source>
        <dbReference type="ARBA" id="ARBA00022679"/>
    </source>
</evidence>
<organism evidence="6 7">
    <name type="scientific">Xenoophorus captivus</name>
    <dbReference type="NCBI Taxonomy" id="1517983"/>
    <lineage>
        <taxon>Eukaryota</taxon>
        <taxon>Metazoa</taxon>
        <taxon>Chordata</taxon>
        <taxon>Craniata</taxon>
        <taxon>Vertebrata</taxon>
        <taxon>Euteleostomi</taxon>
        <taxon>Actinopterygii</taxon>
        <taxon>Neopterygii</taxon>
        <taxon>Teleostei</taxon>
        <taxon>Neoteleostei</taxon>
        <taxon>Acanthomorphata</taxon>
        <taxon>Ovalentaria</taxon>
        <taxon>Atherinomorphae</taxon>
        <taxon>Cyprinodontiformes</taxon>
        <taxon>Goodeidae</taxon>
        <taxon>Xenoophorus</taxon>
    </lineage>
</organism>
<evidence type="ECO:0000256" key="1">
    <source>
        <dbReference type="ARBA" id="ARBA00007631"/>
    </source>
</evidence>
<proteinExistence type="inferred from homology"/>
<evidence type="ECO:0000256" key="4">
    <source>
        <dbReference type="ARBA" id="ARBA00047933"/>
    </source>
</evidence>
<dbReference type="Pfam" id="PF07984">
    <property type="entry name" value="NTP_transf_7"/>
    <property type="match status" value="1"/>
</dbReference>
<keyword evidence="3" id="KW-0808">Transferase</keyword>
<dbReference type="PANTHER" id="PTHR12974">
    <property type="entry name" value="PRION-LIKE- Q/N-RICH -DOMAIN-BEARING PROTEIN PROTEIN 44"/>
    <property type="match status" value="1"/>
</dbReference>
<dbReference type="EC" id="2.7.7.19" evidence="2"/>
<feature type="compositionally biased region" description="Basic and acidic residues" evidence="5">
    <location>
        <begin position="9"/>
        <end position="21"/>
    </location>
</feature>
<name>A0ABV0RD13_9TELE</name>
<dbReference type="Proteomes" id="UP001434883">
    <property type="component" value="Unassembled WGS sequence"/>
</dbReference>
<feature type="compositionally biased region" description="Basic and acidic residues" evidence="5">
    <location>
        <begin position="37"/>
        <end position="46"/>
    </location>
</feature>
<protein>
    <recommendedName>
        <fullName evidence="2">polynucleotide adenylyltransferase</fullName>
        <ecNumber evidence="2">2.7.7.19</ecNumber>
    </recommendedName>
</protein>
<dbReference type="EMBL" id="JAHRIN010042484">
    <property type="protein sequence ID" value="MEQ2206042.1"/>
    <property type="molecule type" value="Genomic_DNA"/>
</dbReference>
<evidence type="ECO:0000256" key="2">
    <source>
        <dbReference type="ARBA" id="ARBA00012388"/>
    </source>
</evidence>
<comment type="similarity">
    <text evidence="1">Belongs to the TENT family.</text>
</comment>
<evidence type="ECO:0000256" key="5">
    <source>
        <dbReference type="SAM" id="MobiDB-lite"/>
    </source>
</evidence>
<reference evidence="6 7" key="1">
    <citation type="submission" date="2021-06" db="EMBL/GenBank/DDBJ databases">
        <authorList>
            <person name="Palmer J.M."/>
        </authorList>
    </citation>
    <scope>NUCLEOTIDE SEQUENCE [LARGE SCALE GENOMIC DNA]</scope>
    <source>
        <strain evidence="6 7">XC_2019</strain>
        <tissue evidence="6">Muscle</tissue>
    </source>
</reference>
<dbReference type="InterPro" id="IPR012937">
    <property type="entry name" value="TET5"/>
</dbReference>
<evidence type="ECO:0000313" key="6">
    <source>
        <dbReference type="EMBL" id="MEQ2206042.1"/>
    </source>
</evidence>
<keyword evidence="7" id="KW-1185">Reference proteome</keyword>
<comment type="catalytic activity">
    <reaction evidence="4">
        <text>RNA(n) + ATP = RNA(n)-3'-adenine ribonucleotide + diphosphate</text>
        <dbReference type="Rhea" id="RHEA:11332"/>
        <dbReference type="Rhea" id="RHEA-COMP:14527"/>
        <dbReference type="Rhea" id="RHEA-COMP:17347"/>
        <dbReference type="ChEBI" id="CHEBI:30616"/>
        <dbReference type="ChEBI" id="CHEBI:33019"/>
        <dbReference type="ChEBI" id="CHEBI:140395"/>
        <dbReference type="ChEBI" id="CHEBI:173115"/>
        <dbReference type="EC" id="2.7.7.19"/>
    </reaction>
    <physiologicalReaction direction="left-to-right" evidence="4">
        <dbReference type="Rhea" id="RHEA:11333"/>
    </physiologicalReaction>
</comment>